<dbReference type="InterPro" id="IPR020476">
    <property type="entry name" value="Nudix_hydrolase"/>
</dbReference>
<dbReference type="InterPro" id="IPR029033">
    <property type="entry name" value="His_PPase_superfam"/>
</dbReference>
<dbReference type="Gene3D" id="3.40.50.1240">
    <property type="entry name" value="Phosphoglycerate mutase-like"/>
    <property type="match status" value="1"/>
</dbReference>
<keyword evidence="3 5" id="KW-0378">Hydrolase</keyword>
<gene>
    <name evidence="7" type="primary">ndx1</name>
    <name evidence="7" type="ORF">Clow_01356</name>
</gene>
<dbReference type="AlphaFoldDB" id="A0A0Q1E1R3"/>
<dbReference type="Pfam" id="PF00300">
    <property type="entry name" value="His_Phos_1"/>
    <property type="match status" value="1"/>
</dbReference>
<dbReference type="EC" id="3.6.1.61" evidence="7"/>
<evidence type="ECO:0000256" key="4">
    <source>
        <dbReference type="ARBA" id="ARBA00022842"/>
    </source>
</evidence>
<dbReference type="STRING" id="1544413.Clow_01356"/>
<keyword evidence="8" id="KW-1185">Reference proteome</keyword>
<reference evidence="7 8" key="1">
    <citation type="submission" date="2015-10" db="EMBL/GenBank/DDBJ databases">
        <title>Corynebacteirum lowii and Corynebacterium oculi species nova, derived from human clinical disease and and emended description of Corynebacterium mastiditis.</title>
        <authorList>
            <person name="Bernard K."/>
            <person name="Pacheco A.L."/>
            <person name="Mcdougall C."/>
            <person name="Burtx T."/>
            <person name="Weibe D."/>
            <person name="Tyler S."/>
            <person name="Olson A.B."/>
            <person name="Cnockaert M."/>
            <person name="Eguchi H."/>
            <person name="Kuwahara T."/>
            <person name="Nakayama-Imaohji H."/>
            <person name="Boudewijins M."/>
            <person name="Van Hoecke F."/>
            <person name="Bernier A.-M."/>
            <person name="Vandamme P."/>
        </authorList>
    </citation>
    <scope>NUCLEOTIDE SEQUENCE [LARGE SCALE GENOMIC DNA]</scope>
    <source>
        <strain evidence="7 8">NML 130206</strain>
    </source>
</reference>
<comment type="caution">
    <text evidence="7">The sequence shown here is derived from an EMBL/GenBank/DDBJ whole genome shotgun (WGS) entry which is preliminary data.</text>
</comment>
<dbReference type="SUPFAM" id="SSF55811">
    <property type="entry name" value="Nudix"/>
    <property type="match status" value="1"/>
</dbReference>
<dbReference type="EMBL" id="LKEV01000003">
    <property type="protein sequence ID" value="KQB86433.1"/>
    <property type="molecule type" value="Genomic_DNA"/>
</dbReference>
<evidence type="ECO:0000259" key="6">
    <source>
        <dbReference type="PROSITE" id="PS51462"/>
    </source>
</evidence>
<evidence type="ECO:0000256" key="2">
    <source>
        <dbReference type="ARBA" id="ARBA00005582"/>
    </source>
</evidence>
<evidence type="ECO:0000256" key="5">
    <source>
        <dbReference type="RuleBase" id="RU003476"/>
    </source>
</evidence>
<dbReference type="OrthoDB" id="4287477at2"/>
<dbReference type="GO" id="GO:0016787">
    <property type="term" value="F:hydrolase activity"/>
    <property type="evidence" value="ECO:0007669"/>
    <property type="project" value="UniProtKB-KW"/>
</dbReference>
<dbReference type="CDD" id="cd03673">
    <property type="entry name" value="NUDIX_Ap6A_hydrolase"/>
    <property type="match status" value="1"/>
</dbReference>
<dbReference type="InterPro" id="IPR015797">
    <property type="entry name" value="NUDIX_hydrolase-like_dom_sf"/>
</dbReference>
<comment type="cofactor">
    <cofactor evidence="1">
        <name>Mg(2+)</name>
        <dbReference type="ChEBI" id="CHEBI:18420"/>
    </cofactor>
</comment>
<dbReference type="PROSITE" id="PS51462">
    <property type="entry name" value="NUDIX"/>
    <property type="match status" value="1"/>
</dbReference>
<sequence>MGNLSAAVYLDGEYHSIPKDPAGEFPRSTLAAGAVLWRKQGEAIEVAVVHRPHYDDWSLPKGKVDAGESLPTTAAREIYEETGYEATLGRLLGKVTYPVKDRTKVVCYWLALVSAGEFQPNEEVDELRWVDLDSARALLSYDVDVAVIDRAAERLASATTSTVILVRHGRAHQRRNWAGDDDRRPLDKKGRRQAEMLVPLLLAYRPDSLYSAQPDRCQLTAAPLADELGLSITVDPLYGDEGWENNPEQAQRALEEVIARGGTSVVVSQGISIPQAIARLGGLFLDDIEAKKASCWVLSFSEGTLTGADYLTSPLPVK</sequence>
<name>A0A0Q1E1R3_9CORY</name>
<dbReference type="Proteomes" id="UP000050488">
    <property type="component" value="Unassembled WGS sequence"/>
</dbReference>
<accession>A0A0Q1E1R3</accession>
<evidence type="ECO:0000313" key="8">
    <source>
        <dbReference type="Proteomes" id="UP000050488"/>
    </source>
</evidence>
<dbReference type="InterPro" id="IPR000086">
    <property type="entry name" value="NUDIX_hydrolase_dom"/>
</dbReference>
<evidence type="ECO:0000313" key="7">
    <source>
        <dbReference type="EMBL" id="KQB86433.1"/>
    </source>
</evidence>
<dbReference type="InterPro" id="IPR013078">
    <property type="entry name" value="His_Pase_superF_clade-1"/>
</dbReference>
<dbReference type="SUPFAM" id="SSF53254">
    <property type="entry name" value="Phosphoglycerate mutase-like"/>
    <property type="match status" value="1"/>
</dbReference>
<dbReference type="CDD" id="cd07067">
    <property type="entry name" value="HP_PGM_like"/>
    <property type="match status" value="1"/>
</dbReference>
<evidence type="ECO:0000256" key="3">
    <source>
        <dbReference type="ARBA" id="ARBA00022801"/>
    </source>
</evidence>
<feature type="domain" description="Nudix hydrolase" evidence="6">
    <location>
        <begin position="27"/>
        <end position="151"/>
    </location>
</feature>
<dbReference type="Gene3D" id="3.90.79.10">
    <property type="entry name" value="Nucleoside Triphosphate Pyrophosphohydrolase"/>
    <property type="match status" value="1"/>
</dbReference>
<dbReference type="PRINTS" id="PR00502">
    <property type="entry name" value="NUDIXFAMILY"/>
</dbReference>
<dbReference type="Pfam" id="PF00293">
    <property type="entry name" value="NUDIX"/>
    <property type="match status" value="1"/>
</dbReference>
<dbReference type="InterPro" id="IPR020084">
    <property type="entry name" value="NUDIX_hydrolase_CS"/>
</dbReference>
<proteinExistence type="inferred from homology"/>
<dbReference type="SMART" id="SM00855">
    <property type="entry name" value="PGAM"/>
    <property type="match status" value="1"/>
</dbReference>
<dbReference type="PATRIC" id="fig|1544413.3.peg.1360"/>
<protein>
    <submittedName>
        <fullName evidence="7">Diadenosine hexaphosphate hydrolase</fullName>
        <ecNumber evidence="7">3.6.1.61</ecNumber>
    </submittedName>
</protein>
<dbReference type="PANTHER" id="PTHR43222:SF9">
    <property type="entry name" value="8-OXO-(D)GTP PHOSPHATASE"/>
    <property type="match status" value="1"/>
</dbReference>
<dbReference type="PANTHER" id="PTHR43222">
    <property type="entry name" value="NUDIX HYDROLASE 23"/>
    <property type="match status" value="1"/>
</dbReference>
<organism evidence="7 8">
    <name type="scientific">Corynebacterium lowii</name>
    <dbReference type="NCBI Taxonomy" id="1544413"/>
    <lineage>
        <taxon>Bacteria</taxon>
        <taxon>Bacillati</taxon>
        <taxon>Actinomycetota</taxon>
        <taxon>Actinomycetes</taxon>
        <taxon>Mycobacteriales</taxon>
        <taxon>Corynebacteriaceae</taxon>
        <taxon>Corynebacterium</taxon>
    </lineage>
</organism>
<dbReference type="PROSITE" id="PS00893">
    <property type="entry name" value="NUDIX_BOX"/>
    <property type="match status" value="1"/>
</dbReference>
<dbReference type="RefSeq" id="WP_156334707.1">
    <property type="nucleotide sequence ID" value="NZ_JAUSQY010000001.1"/>
</dbReference>
<keyword evidence="4" id="KW-0460">Magnesium</keyword>
<comment type="similarity">
    <text evidence="2 5">Belongs to the Nudix hydrolase family.</text>
</comment>
<evidence type="ECO:0000256" key="1">
    <source>
        <dbReference type="ARBA" id="ARBA00001946"/>
    </source>
</evidence>